<proteinExistence type="predicted"/>
<dbReference type="Proteomes" id="UP000593567">
    <property type="component" value="Unassembled WGS sequence"/>
</dbReference>
<sequence length="284" mass="32345">MLCFINGATYLNYKNIKTLDGNDKCEKHVESMGMRQVMFEMVTHSEEEFGVTGLAAAFLKDKDFGKSHSLKHCPHLILYRNGRPIVYDGDNLHLRFNREDIGHWISSNLKSHVEHLSDETFEHLTQASTGSTTGDWMIWLHKSACSDLTAVWEALASRLKYSKVVGEVDITLNPKTAERFSLTECQSILLFRHGKRYTYTGDAFDVHALANFAEVSYKNFEYKIVKPPLSPFDEKVEQLTNWLKTSEYGLITLIAVSSLLFSGILFLVCQESQQMANTAEKKDK</sequence>
<dbReference type="InterPro" id="IPR036249">
    <property type="entry name" value="Thioredoxin-like_sf"/>
</dbReference>
<reference evidence="2" key="1">
    <citation type="submission" date="2020-06" db="EMBL/GenBank/DDBJ databases">
        <title>Draft genome of Bugula neritina, a colonial animal packing powerful symbionts and potential medicines.</title>
        <authorList>
            <person name="Rayko M."/>
        </authorList>
    </citation>
    <scope>NUCLEOTIDE SEQUENCE [LARGE SCALE GENOMIC DNA]</scope>
    <source>
        <strain evidence="2">Kwan_BN1</strain>
    </source>
</reference>
<organism evidence="2 3">
    <name type="scientific">Bugula neritina</name>
    <name type="common">Brown bryozoan</name>
    <name type="synonym">Sertularia neritina</name>
    <dbReference type="NCBI Taxonomy" id="10212"/>
    <lineage>
        <taxon>Eukaryota</taxon>
        <taxon>Metazoa</taxon>
        <taxon>Spiralia</taxon>
        <taxon>Lophotrochozoa</taxon>
        <taxon>Bryozoa</taxon>
        <taxon>Gymnolaemata</taxon>
        <taxon>Cheilostomatida</taxon>
        <taxon>Flustrina</taxon>
        <taxon>Buguloidea</taxon>
        <taxon>Bugulidae</taxon>
        <taxon>Bugula</taxon>
    </lineage>
</organism>
<dbReference type="PANTHER" id="PTHR19991">
    <property type="entry name" value="L 2 01289"/>
    <property type="match status" value="1"/>
</dbReference>
<evidence type="ECO:0000256" key="1">
    <source>
        <dbReference type="SAM" id="Phobius"/>
    </source>
</evidence>
<accession>A0A7J7JH01</accession>
<evidence type="ECO:0000313" key="3">
    <source>
        <dbReference type="Proteomes" id="UP000593567"/>
    </source>
</evidence>
<comment type="caution">
    <text evidence="2">The sequence shown here is derived from an EMBL/GenBank/DDBJ whole genome shotgun (WGS) entry which is preliminary data.</text>
</comment>
<keyword evidence="3" id="KW-1185">Reference proteome</keyword>
<protein>
    <submittedName>
        <fullName evidence="2">Uncharacterized protein</fullName>
    </submittedName>
</protein>
<dbReference type="EMBL" id="VXIV02002464">
    <property type="protein sequence ID" value="KAF6025385.1"/>
    <property type="molecule type" value="Genomic_DNA"/>
</dbReference>
<keyword evidence="1" id="KW-1133">Transmembrane helix</keyword>
<name>A0A7J7JH01_BUGNE</name>
<dbReference type="OrthoDB" id="72053at2759"/>
<feature type="transmembrane region" description="Helical" evidence="1">
    <location>
        <begin position="248"/>
        <end position="268"/>
    </location>
</feature>
<keyword evidence="1" id="KW-0812">Transmembrane</keyword>
<dbReference type="SUPFAM" id="SSF52833">
    <property type="entry name" value="Thioredoxin-like"/>
    <property type="match status" value="1"/>
</dbReference>
<dbReference type="AlphaFoldDB" id="A0A7J7JH01"/>
<dbReference type="PANTHER" id="PTHR19991:SF2">
    <property type="entry name" value="GH08893P"/>
    <property type="match status" value="1"/>
</dbReference>
<evidence type="ECO:0000313" key="2">
    <source>
        <dbReference type="EMBL" id="KAF6025385.1"/>
    </source>
</evidence>
<keyword evidence="1" id="KW-0472">Membrane</keyword>
<dbReference type="Gene3D" id="3.40.30.10">
    <property type="entry name" value="Glutaredoxin"/>
    <property type="match status" value="1"/>
</dbReference>
<gene>
    <name evidence="2" type="ORF">EB796_016322</name>
</gene>